<comment type="caution">
    <text evidence="3">The sequence shown here is derived from an EMBL/GenBank/DDBJ whole genome shotgun (WGS) entry which is preliminary data.</text>
</comment>
<accession>A0A6N4RCX6</accession>
<dbReference type="AlphaFoldDB" id="A0A6N4RCX6"/>
<gene>
    <name evidence="3" type="ORF">DI628_08575</name>
</gene>
<reference evidence="3 4" key="1">
    <citation type="journal article" date="2017" name="Nat. Commun.">
        <title>In situ click chemistry generation of cyclooxygenase-2 inhibitors.</title>
        <authorList>
            <person name="Bhardwaj A."/>
            <person name="Kaur J."/>
            <person name="Wuest M."/>
            <person name="Wuest F."/>
        </authorList>
    </citation>
    <scope>NUCLEOTIDE SEQUENCE [LARGE SCALE GENOMIC DNA]</scope>
    <source>
        <strain evidence="3">S2_018_000_R2_106</strain>
    </source>
</reference>
<proteinExistence type="predicted"/>
<feature type="region of interest" description="Disordered" evidence="1">
    <location>
        <begin position="447"/>
        <end position="496"/>
    </location>
</feature>
<keyword evidence="2" id="KW-0812">Transmembrane</keyword>
<keyword evidence="2" id="KW-0472">Membrane</keyword>
<feature type="compositionally biased region" description="Low complexity" evidence="1">
    <location>
        <begin position="473"/>
        <end position="487"/>
    </location>
</feature>
<evidence type="ECO:0000313" key="3">
    <source>
        <dbReference type="EMBL" id="TKW60930.1"/>
    </source>
</evidence>
<evidence type="ECO:0000256" key="1">
    <source>
        <dbReference type="SAM" id="MobiDB-lite"/>
    </source>
</evidence>
<feature type="region of interest" description="Disordered" evidence="1">
    <location>
        <begin position="389"/>
        <end position="429"/>
    </location>
</feature>
<evidence type="ECO:0000256" key="2">
    <source>
        <dbReference type="SAM" id="Phobius"/>
    </source>
</evidence>
<organism evidence="3 4">
    <name type="scientific">Blastochloris viridis</name>
    <name type="common">Rhodopseudomonas viridis</name>
    <dbReference type="NCBI Taxonomy" id="1079"/>
    <lineage>
        <taxon>Bacteria</taxon>
        <taxon>Pseudomonadati</taxon>
        <taxon>Pseudomonadota</taxon>
        <taxon>Alphaproteobacteria</taxon>
        <taxon>Hyphomicrobiales</taxon>
        <taxon>Blastochloridaceae</taxon>
        <taxon>Blastochloris</taxon>
    </lineage>
</organism>
<dbReference type="Proteomes" id="UP000320948">
    <property type="component" value="Unassembled WGS sequence"/>
</dbReference>
<keyword evidence="2" id="KW-1133">Transmembrane helix</keyword>
<evidence type="ECO:0000313" key="4">
    <source>
        <dbReference type="Proteomes" id="UP000320948"/>
    </source>
</evidence>
<protein>
    <submittedName>
        <fullName evidence="3">Uncharacterized protein</fullName>
    </submittedName>
</protein>
<sequence>MPLTVISRRSVVYRESGSGEMTVLLVPGRDQIQVVKDLAGLGKADIPVRDPNAQGKQVQVRKQAQLSRVYIGRRYIYGNLPNEISDLRQPVKVWLAEDYAPTQSQAFFYVFSSTVVIHGVREQDDEGQQSWRTAQLLLGEGDPVKNIIDAISDYALANSTETLTVAVLNKLDLYEKLQAGLATYNISPVPFSKLKPQPGVKPLYRHRDYTILYLTFALLGLITVLASGAYAFFTMLERDKLAEEVKDVQHRIESIKLNQNVGQVTDPQSVLQAMSRGINQQMSVILHAAGEVGEQLGKMEKVRLMFEGGDYEGIPVEGVGEGQQVALVRLLEMKKELLLDQELDATQIVATHPWVRGIMRGGAVGESGVIAVVLQVDQTAEMRAAATAPLPEAQPAPQPEASAPNPDAATATEAPAATVPEGPSATQPVASTFAPVPAVQASATVQPEGLVSTSAPSTGGSFQPAAQPQTQPVSATLPAAAPAVSATQPKVQEAAQ</sequence>
<feature type="compositionally biased region" description="Polar residues" evidence="1">
    <location>
        <begin position="447"/>
        <end position="472"/>
    </location>
</feature>
<feature type="compositionally biased region" description="Low complexity" evidence="1">
    <location>
        <begin position="399"/>
        <end position="418"/>
    </location>
</feature>
<dbReference type="EMBL" id="VAFM01000002">
    <property type="protein sequence ID" value="TKW60930.1"/>
    <property type="molecule type" value="Genomic_DNA"/>
</dbReference>
<feature type="transmembrane region" description="Helical" evidence="2">
    <location>
        <begin position="211"/>
        <end position="233"/>
    </location>
</feature>
<name>A0A6N4RCX6_BLAVI</name>